<name>A0AAF0U3H3_SOLVR</name>
<dbReference type="Proteomes" id="UP001234989">
    <property type="component" value="Chromosome 7"/>
</dbReference>
<feature type="compositionally biased region" description="Polar residues" evidence="1">
    <location>
        <begin position="18"/>
        <end position="29"/>
    </location>
</feature>
<feature type="compositionally biased region" description="Basic and acidic residues" evidence="1">
    <location>
        <begin position="1"/>
        <end position="14"/>
    </location>
</feature>
<proteinExistence type="predicted"/>
<protein>
    <submittedName>
        <fullName evidence="2">Uncharacterized protein</fullName>
    </submittedName>
</protein>
<feature type="region of interest" description="Disordered" evidence="1">
    <location>
        <begin position="1"/>
        <end position="29"/>
    </location>
</feature>
<accession>A0AAF0U3H3</accession>
<dbReference type="EMBL" id="CP133618">
    <property type="protein sequence ID" value="WMV38547.1"/>
    <property type="molecule type" value="Genomic_DNA"/>
</dbReference>
<dbReference type="AlphaFoldDB" id="A0AAF0U3H3"/>
<organism evidence="2 3">
    <name type="scientific">Solanum verrucosum</name>
    <dbReference type="NCBI Taxonomy" id="315347"/>
    <lineage>
        <taxon>Eukaryota</taxon>
        <taxon>Viridiplantae</taxon>
        <taxon>Streptophyta</taxon>
        <taxon>Embryophyta</taxon>
        <taxon>Tracheophyta</taxon>
        <taxon>Spermatophyta</taxon>
        <taxon>Magnoliopsida</taxon>
        <taxon>eudicotyledons</taxon>
        <taxon>Gunneridae</taxon>
        <taxon>Pentapetalae</taxon>
        <taxon>asterids</taxon>
        <taxon>lamiids</taxon>
        <taxon>Solanales</taxon>
        <taxon>Solanaceae</taxon>
        <taxon>Solanoideae</taxon>
        <taxon>Solaneae</taxon>
        <taxon>Solanum</taxon>
    </lineage>
</organism>
<feature type="non-terminal residue" evidence="2">
    <location>
        <position position="1"/>
    </location>
</feature>
<keyword evidence="3" id="KW-1185">Reference proteome</keyword>
<evidence type="ECO:0000313" key="2">
    <source>
        <dbReference type="EMBL" id="WMV38547.1"/>
    </source>
</evidence>
<gene>
    <name evidence="2" type="ORF">MTR67_031932</name>
</gene>
<evidence type="ECO:0000313" key="3">
    <source>
        <dbReference type="Proteomes" id="UP001234989"/>
    </source>
</evidence>
<reference evidence="2" key="1">
    <citation type="submission" date="2023-08" db="EMBL/GenBank/DDBJ databases">
        <title>A de novo genome assembly of Solanum verrucosum Schlechtendal, a Mexican diploid species geographically isolated from the other diploid A-genome species in potato relatives.</title>
        <authorList>
            <person name="Hosaka K."/>
        </authorList>
    </citation>
    <scope>NUCLEOTIDE SEQUENCE</scope>
    <source>
        <tissue evidence="2">Young leaves</tissue>
    </source>
</reference>
<evidence type="ECO:0000256" key="1">
    <source>
        <dbReference type="SAM" id="MobiDB-lite"/>
    </source>
</evidence>
<sequence>RKIGKKRDGDDERRRGNHQGSCSNEVENTPSELERGFRFLQIQHILISSKNYTKRRLTMGENRRNFARIHLLSHC</sequence>